<proteinExistence type="predicted"/>
<name>A0A4Q0SXV3_9BACT</name>
<dbReference type="Proteomes" id="UP000289437">
    <property type="component" value="Unassembled WGS sequence"/>
</dbReference>
<protein>
    <recommendedName>
        <fullName evidence="3">DUF4440 domain-containing protein</fullName>
    </recommendedName>
</protein>
<dbReference type="EMBL" id="RDSM01000004">
    <property type="protein sequence ID" value="RXH54458.1"/>
    <property type="molecule type" value="Genomic_DNA"/>
</dbReference>
<keyword evidence="2" id="KW-1185">Reference proteome</keyword>
<dbReference type="AlphaFoldDB" id="A0A4Q0SXV3"/>
<gene>
    <name evidence="1" type="ORF">GRAN_4754</name>
</gene>
<dbReference type="Gene3D" id="3.10.450.50">
    <property type="match status" value="1"/>
</dbReference>
<sequence>MIVGLSVGLSSAQDKSAGKQISMRNAVVATPVSATAETAPVTQDVDNGVQTFLKAFVAAMNAHDPEAFFRLQAEDCATVNRTGRFFRDRASLKIQIERLLKQSFKDYQFPPFRILHQRSLTPELVILQAAWQNPSLEPPPAPPVSDMVVTFLLKKSGSVWLAEEVDSHNVEGLPAVPGETQVFPSAGATKP</sequence>
<evidence type="ECO:0000313" key="2">
    <source>
        <dbReference type="Proteomes" id="UP000289437"/>
    </source>
</evidence>
<dbReference type="InterPro" id="IPR032710">
    <property type="entry name" value="NTF2-like_dom_sf"/>
</dbReference>
<reference evidence="2" key="2">
    <citation type="submission" date="2019-02" db="EMBL/GenBank/DDBJ databases">
        <title>Granulicella sibirica sp. nov., a psychrotolerant acidobacterium isolated from an organic soil layer in forested tundra, West Siberia.</title>
        <authorList>
            <person name="Oshkin I.Y."/>
            <person name="Kulichevskaya I.S."/>
            <person name="Rijpstra W.I.C."/>
            <person name="Sinninghe Damste J.S."/>
            <person name="Rakitin A.L."/>
            <person name="Ravin N.V."/>
            <person name="Dedysh S.N."/>
        </authorList>
    </citation>
    <scope>NUCLEOTIDE SEQUENCE [LARGE SCALE GENOMIC DNA]</scope>
    <source>
        <strain evidence="2">AF10</strain>
    </source>
</reference>
<comment type="caution">
    <text evidence="1">The sequence shown here is derived from an EMBL/GenBank/DDBJ whole genome shotgun (WGS) entry which is preliminary data.</text>
</comment>
<evidence type="ECO:0000313" key="1">
    <source>
        <dbReference type="EMBL" id="RXH54458.1"/>
    </source>
</evidence>
<organism evidence="1 2">
    <name type="scientific">Granulicella sibirica</name>
    <dbReference type="NCBI Taxonomy" id="2479048"/>
    <lineage>
        <taxon>Bacteria</taxon>
        <taxon>Pseudomonadati</taxon>
        <taxon>Acidobacteriota</taxon>
        <taxon>Terriglobia</taxon>
        <taxon>Terriglobales</taxon>
        <taxon>Acidobacteriaceae</taxon>
        <taxon>Granulicella</taxon>
    </lineage>
</organism>
<evidence type="ECO:0008006" key="3">
    <source>
        <dbReference type="Google" id="ProtNLM"/>
    </source>
</evidence>
<accession>A0A4Q0SXV3</accession>
<reference evidence="1 2" key="1">
    <citation type="submission" date="2018-11" db="EMBL/GenBank/DDBJ databases">
        <authorList>
            <person name="Mardanov A.V."/>
            <person name="Ravin N.V."/>
            <person name="Dedysh S.N."/>
        </authorList>
    </citation>
    <scope>NUCLEOTIDE SEQUENCE [LARGE SCALE GENOMIC DNA]</scope>
    <source>
        <strain evidence="1 2">AF10</strain>
    </source>
</reference>
<dbReference type="SUPFAM" id="SSF54427">
    <property type="entry name" value="NTF2-like"/>
    <property type="match status" value="1"/>
</dbReference>